<dbReference type="EMBL" id="CAJNRD030001121">
    <property type="protein sequence ID" value="CAG5094870.1"/>
    <property type="molecule type" value="Genomic_DNA"/>
</dbReference>
<protein>
    <submittedName>
        <fullName evidence="7">Uncharacterized protein</fullName>
    </submittedName>
</protein>
<dbReference type="PANTHER" id="PTHR14315">
    <property type="entry name" value="SPOT14 FAMILY MEMBER"/>
    <property type="match status" value="1"/>
</dbReference>
<comment type="subcellular location">
    <subcellularLocation>
        <location evidence="2">Cytoplasm</location>
    </subcellularLocation>
    <subcellularLocation>
        <location evidence="1">Nucleus</location>
    </subcellularLocation>
</comment>
<comment type="caution">
    <text evidence="7">The sequence shown here is derived from an EMBL/GenBank/DDBJ whole genome shotgun (WGS) entry which is preliminary data.</text>
</comment>
<evidence type="ECO:0000256" key="6">
    <source>
        <dbReference type="SAM" id="MobiDB-lite"/>
    </source>
</evidence>
<feature type="region of interest" description="Disordered" evidence="6">
    <location>
        <begin position="112"/>
        <end position="191"/>
    </location>
</feature>
<dbReference type="Gene3D" id="6.10.140.1610">
    <property type="match status" value="1"/>
</dbReference>
<dbReference type="GO" id="GO:0005634">
    <property type="term" value="C:nucleus"/>
    <property type="evidence" value="ECO:0007669"/>
    <property type="project" value="UniProtKB-SubCell"/>
</dbReference>
<dbReference type="AlphaFoldDB" id="A0A8J2MLQ6"/>
<keyword evidence="5" id="KW-0539">Nucleus</keyword>
<proteinExistence type="inferred from homology"/>
<sequence>MRRITWNDEAEFSNASILNSMEKFVKAVNEMDETILVPSRLLDLAVGDAGDTVCQKGKSTIKDTMPNTDLYRLYNIVNTLKVELLWSQKSSIEAQDEETEEEETNRRQLIKSGVTNGVSSPPVSPPTPSTITGSGSEKSVEGAAVRLGHTRCPSTTSMQSASSVISSLSSSDSDSDMGVENDSGLESEDQPDRLANQAAENFRRHLRGLHRSIKRMTQAAEYLALRYQADVGGPV</sequence>
<feature type="compositionally biased region" description="Low complexity" evidence="6">
    <location>
        <begin position="154"/>
        <end position="172"/>
    </location>
</feature>
<gene>
    <name evidence="7" type="ORF">HICCMSTLAB_LOCUS7425</name>
</gene>
<dbReference type="InterPro" id="IPR053719">
    <property type="entry name" value="Lipogen_MT_Stabilize_sf"/>
</dbReference>
<evidence type="ECO:0000256" key="3">
    <source>
        <dbReference type="ARBA" id="ARBA00009488"/>
    </source>
</evidence>
<keyword evidence="8" id="KW-1185">Reference proteome</keyword>
<feature type="compositionally biased region" description="Low complexity" evidence="6">
    <location>
        <begin position="112"/>
        <end position="121"/>
    </location>
</feature>
<dbReference type="OrthoDB" id="5951908at2759"/>
<organism evidence="7 8">
    <name type="scientific">Cotesia congregata</name>
    <name type="common">Parasitoid wasp</name>
    <name type="synonym">Apanteles congregatus</name>
    <dbReference type="NCBI Taxonomy" id="51543"/>
    <lineage>
        <taxon>Eukaryota</taxon>
        <taxon>Metazoa</taxon>
        <taxon>Ecdysozoa</taxon>
        <taxon>Arthropoda</taxon>
        <taxon>Hexapoda</taxon>
        <taxon>Insecta</taxon>
        <taxon>Pterygota</taxon>
        <taxon>Neoptera</taxon>
        <taxon>Endopterygota</taxon>
        <taxon>Hymenoptera</taxon>
        <taxon>Apocrita</taxon>
        <taxon>Ichneumonoidea</taxon>
        <taxon>Braconidae</taxon>
        <taxon>Microgastrinae</taxon>
        <taxon>Cotesia</taxon>
    </lineage>
</organism>
<evidence type="ECO:0000256" key="5">
    <source>
        <dbReference type="ARBA" id="ARBA00023242"/>
    </source>
</evidence>
<evidence type="ECO:0000256" key="2">
    <source>
        <dbReference type="ARBA" id="ARBA00004496"/>
    </source>
</evidence>
<dbReference type="Proteomes" id="UP000786811">
    <property type="component" value="Unassembled WGS sequence"/>
</dbReference>
<dbReference type="GO" id="GO:0046890">
    <property type="term" value="P:regulation of lipid biosynthetic process"/>
    <property type="evidence" value="ECO:0007669"/>
    <property type="project" value="TreeGrafter"/>
</dbReference>
<dbReference type="GO" id="GO:0005829">
    <property type="term" value="C:cytosol"/>
    <property type="evidence" value="ECO:0007669"/>
    <property type="project" value="TreeGrafter"/>
</dbReference>
<reference evidence="7" key="1">
    <citation type="submission" date="2021-04" db="EMBL/GenBank/DDBJ databases">
        <authorList>
            <person name="Chebbi M.A.C M."/>
        </authorList>
    </citation>
    <scope>NUCLEOTIDE SEQUENCE</scope>
</reference>
<evidence type="ECO:0000313" key="7">
    <source>
        <dbReference type="EMBL" id="CAG5094870.1"/>
    </source>
</evidence>
<evidence type="ECO:0000313" key="8">
    <source>
        <dbReference type="Proteomes" id="UP000786811"/>
    </source>
</evidence>
<feature type="compositionally biased region" description="Acidic residues" evidence="6">
    <location>
        <begin position="173"/>
        <end position="189"/>
    </location>
</feature>
<evidence type="ECO:0000256" key="1">
    <source>
        <dbReference type="ARBA" id="ARBA00004123"/>
    </source>
</evidence>
<keyword evidence="4" id="KW-0963">Cytoplasm</keyword>
<dbReference type="InterPro" id="IPR009786">
    <property type="entry name" value="Spot_14"/>
</dbReference>
<name>A0A8J2MLQ6_COTCN</name>
<dbReference type="PANTHER" id="PTHR14315:SF17">
    <property type="entry name" value="MIP21584P"/>
    <property type="match status" value="1"/>
</dbReference>
<dbReference type="Pfam" id="PF07084">
    <property type="entry name" value="Spot_14"/>
    <property type="match status" value="1"/>
</dbReference>
<comment type="similarity">
    <text evidence="3">Belongs to the SPOT14 family.</text>
</comment>
<evidence type="ECO:0000256" key="4">
    <source>
        <dbReference type="ARBA" id="ARBA00022490"/>
    </source>
</evidence>
<accession>A0A8J2MLQ6</accession>